<evidence type="ECO:0000313" key="10">
    <source>
        <dbReference type="Proteomes" id="UP000000707"/>
    </source>
</evidence>
<accession>G3BC55</accession>
<dbReference type="GO" id="GO:0006099">
    <property type="term" value="P:tricarboxylic acid cycle"/>
    <property type="evidence" value="ECO:0007669"/>
    <property type="project" value="InterPro"/>
</dbReference>
<evidence type="ECO:0000256" key="1">
    <source>
        <dbReference type="ARBA" id="ARBA00004141"/>
    </source>
</evidence>
<evidence type="ECO:0000256" key="3">
    <source>
        <dbReference type="ARBA" id="ARBA00022692"/>
    </source>
</evidence>
<reference evidence="9 10" key="1">
    <citation type="journal article" date="2011" name="Proc. Natl. Acad. Sci. U.S.A.">
        <title>Comparative genomics of xylose-fermenting fungi for enhanced biofuel production.</title>
        <authorList>
            <person name="Wohlbach D.J."/>
            <person name="Kuo A."/>
            <person name="Sato T.K."/>
            <person name="Potts K.M."/>
            <person name="Salamov A.A."/>
            <person name="LaButti K.M."/>
            <person name="Sun H."/>
            <person name="Clum A."/>
            <person name="Pangilinan J.L."/>
            <person name="Lindquist E.A."/>
            <person name="Lucas S."/>
            <person name="Lapidus A."/>
            <person name="Jin M."/>
            <person name="Gunawan C."/>
            <person name="Balan V."/>
            <person name="Dale B.E."/>
            <person name="Jeffries T.W."/>
            <person name="Zinkel R."/>
            <person name="Barry K.W."/>
            <person name="Grigoriev I.V."/>
            <person name="Gasch A.P."/>
        </authorList>
    </citation>
    <scope>NUCLEOTIDE SEQUENCE [LARGE SCALE GENOMIC DNA]</scope>
    <source>
        <strain evidence="10">ATCC 10573 / BCRC 21748 / CBS 615 / JCM 9827 / NBRC 10315 / NRRL Y-1498 / VKM Y-70</strain>
    </source>
</reference>
<evidence type="ECO:0000256" key="4">
    <source>
        <dbReference type="ARBA" id="ARBA00022723"/>
    </source>
</evidence>
<feature type="transmembrane region" description="Helical" evidence="8">
    <location>
        <begin position="150"/>
        <end position="171"/>
    </location>
</feature>
<dbReference type="InterPro" id="IPR018495">
    <property type="entry name" value="Succ_DH_cyt_bsu_CS"/>
</dbReference>
<dbReference type="InterPro" id="IPR034804">
    <property type="entry name" value="SQR/QFR_C/D"/>
</dbReference>
<dbReference type="PANTHER" id="PTHR10978:SF5">
    <property type="entry name" value="SUCCINATE DEHYDROGENASE CYTOCHROME B560 SUBUNIT, MITOCHONDRIAL"/>
    <property type="match status" value="1"/>
</dbReference>
<dbReference type="PANTHER" id="PTHR10978">
    <property type="entry name" value="SUCCINATE DEHYDROGENASE CYTOCHROME B560 SUBUNIT"/>
    <property type="match status" value="1"/>
</dbReference>
<dbReference type="PROSITE" id="PS01001">
    <property type="entry name" value="SDH_CYT_2"/>
    <property type="match status" value="1"/>
</dbReference>
<dbReference type="Pfam" id="PF01127">
    <property type="entry name" value="Sdh_cyt"/>
    <property type="match status" value="1"/>
</dbReference>
<dbReference type="GO" id="GO:0006121">
    <property type="term" value="P:mitochondrial electron transport, succinate to ubiquinone"/>
    <property type="evidence" value="ECO:0007669"/>
    <property type="project" value="TreeGrafter"/>
</dbReference>
<organism evidence="10">
    <name type="scientific">Candida tenuis (strain ATCC 10573 / BCRC 21748 / CBS 615 / JCM 9827 / NBRC 10315 / NRRL Y-1498 / VKM Y-70)</name>
    <name type="common">Yeast</name>
    <name type="synonym">Yamadazyma tenuis</name>
    <dbReference type="NCBI Taxonomy" id="590646"/>
    <lineage>
        <taxon>Eukaryota</taxon>
        <taxon>Fungi</taxon>
        <taxon>Dikarya</taxon>
        <taxon>Ascomycota</taxon>
        <taxon>Saccharomycotina</taxon>
        <taxon>Pichiomycetes</taxon>
        <taxon>Debaryomycetaceae</taxon>
        <taxon>Yamadazyma</taxon>
    </lineage>
</organism>
<dbReference type="HOGENOM" id="CLU_094691_0_0_1"/>
<keyword evidence="3 8" id="KW-0812">Transmembrane</keyword>
<keyword evidence="6" id="KW-0408">Iron</keyword>
<dbReference type="GO" id="GO:0046872">
    <property type="term" value="F:metal ion binding"/>
    <property type="evidence" value="ECO:0007669"/>
    <property type="project" value="UniProtKB-KW"/>
</dbReference>
<dbReference type="eggNOG" id="KOG0449">
    <property type="taxonomic scope" value="Eukaryota"/>
</dbReference>
<evidence type="ECO:0000256" key="6">
    <source>
        <dbReference type="ARBA" id="ARBA00023004"/>
    </source>
</evidence>
<dbReference type="RefSeq" id="XP_006690006.1">
    <property type="nucleotide sequence ID" value="XM_006689943.1"/>
</dbReference>
<dbReference type="KEGG" id="cten:18248474"/>
<dbReference type="EMBL" id="GL996528">
    <property type="protein sequence ID" value="EGV60792.1"/>
    <property type="molecule type" value="Genomic_DNA"/>
</dbReference>
<dbReference type="STRING" id="590646.G3BC55"/>
<feature type="transmembrane region" description="Helical" evidence="8">
    <location>
        <begin position="104"/>
        <end position="129"/>
    </location>
</feature>
<dbReference type="GO" id="GO:0031966">
    <property type="term" value="C:mitochondrial membrane"/>
    <property type="evidence" value="ECO:0007669"/>
    <property type="project" value="UniProtKB-ARBA"/>
</dbReference>
<dbReference type="AlphaFoldDB" id="G3BC55"/>
<keyword evidence="4" id="KW-0479">Metal-binding</keyword>
<feature type="transmembrane region" description="Helical" evidence="8">
    <location>
        <begin position="73"/>
        <end position="92"/>
    </location>
</feature>
<keyword evidence="7 8" id="KW-0472">Membrane</keyword>
<evidence type="ECO:0000256" key="2">
    <source>
        <dbReference type="ARBA" id="ARBA00022617"/>
    </source>
</evidence>
<name>G3BC55_CANTC</name>
<proteinExistence type="predicted"/>
<evidence type="ECO:0000256" key="8">
    <source>
        <dbReference type="SAM" id="Phobius"/>
    </source>
</evidence>
<evidence type="ECO:0000256" key="7">
    <source>
        <dbReference type="ARBA" id="ARBA00023136"/>
    </source>
</evidence>
<evidence type="ECO:0000313" key="9">
    <source>
        <dbReference type="EMBL" id="EGV60792.1"/>
    </source>
</evidence>
<dbReference type="GeneID" id="18248474"/>
<evidence type="ECO:0000256" key="5">
    <source>
        <dbReference type="ARBA" id="ARBA00022989"/>
    </source>
</evidence>
<sequence>MLLTRVGLGLGLKRSTQVLRYSPAFARYVSTIKASHDEEQAILVQQRKNRPGSPHLEIYQPQLTWVLSSFHRITGVLMAFGFYGLTCGYAASSVLGYPLDVNSLIAAFGSLPLVVKIGAKAGMAFPFVFHSFNGLRHLLWDSGRELTVKGVYRTGYVVLALTGVLGTYFTFM</sequence>
<dbReference type="Proteomes" id="UP000000707">
    <property type="component" value="Unassembled WGS sequence"/>
</dbReference>
<keyword evidence="10" id="KW-1185">Reference proteome</keyword>
<dbReference type="GO" id="GO:0009055">
    <property type="term" value="F:electron transfer activity"/>
    <property type="evidence" value="ECO:0007669"/>
    <property type="project" value="InterPro"/>
</dbReference>
<dbReference type="CDD" id="cd03499">
    <property type="entry name" value="SQR_TypeC_SdhC"/>
    <property type="match status" value="1"/>
</dbReference>
<dbReference type="SUPFAM" id="SSF81343">
    <property type="entry name" value="Fumarate reductase respiratory complex transmembrane subunits"/>
    <property type="match status" value="1"/>
</dbReference>
<dbReference type="OrthoDB" id="588261at2759"/>
<dbReference type="Gene3D" id="1.20.1300.10">
    <property type="entry name" value="Fumarate reductase/succinate dehydrogenase, transmembrane subunit"/>
    <property type="match status" value="1"/>
</dbReference>
<comment type="subcellular location">
    <subcellularLocation>
        <location evidence="1">Membrane</location>
        <topology evidence="1">Multi-pass membrane protein</topology>
    </subcellularLocation>
</comment>
<dbReference type="InterPro" id="IPR014314">
    <property type="entry name" value="Succ_DH_cytb556"/>
</dbReference>
<keyword evidence="2" id="KW-0349">Heme</keyword>
<keyword evidence="5 8" id="KW-1133">Transmembrane helix</keyword>
<protein>
    <submittedName>
        <fullName evidence="9">Cytochrome b560 subunit of succinate dehydrogenase</fullName>
    </submittedName>
</protein>
<dbReference type="NCBIfam" id="TIGR02970">
    <property type="entry name" value="succ_dehyd_cytB"/>
    <property type="match status" value="1"/>
</dbReference>
<dbReference type="InterPro" id="IPR000701">
    <property type="entry name" value="SuccDH_FuR_B_TM-su"/>
</dbReference>
<gene>
    <name evidence="9" type="ORF">CANTEDRAFT_116859</name>
</gene>